<evidence type="ECO:0000256" key="1">
    <source>
        <dbReference type="SAM" id="Phobius"/>
    </source>
</evidence>
<feature type="transmembrane region" description="Helical" evidence="1">
    <location>
        <begin position="97"/>
        <end position="119"/>
    </location>
</feature>
<dbReference type="GO" id="GO:0005886">
    <property type="term" value="C:plasma membrane"/>
    <property type="evidence" value="ECO:0007669"/>
    <property type="project" value="TreeGrafter"/>
</dbReference>
<dbReference type="OrthoDB" id="9815400at2"/>
<dbReference type="AlphaFoldDB" id="A0A4Y6V760"/>
<evidence type="ECO:0000313" key="2">
    <source>
        <dbReference type="EMBL" id="QDH24471.1"/>
    </source>
</evidence>
<dbReference type="PANTHER" id="PTHR34989:SF1">
    <property type="entry name" value="PROTEIN HDED"/>
    <property type="match status" value="1"/>
</dbReference>
<dbReference type="Proteomes" id="UP000317214">
    <property type="component" value="Chromosome"/>
</dbReference>
<dbReference type="RefSeq" id="WP_141492316.1">
    <property type="nucleotide sequence ID" value="NZ_CP032485.1"/>
</dbReference>
<keyword evidence="1" id="KW-0472">Membrane</keyword>
<proteinExistence type="predicted"/>
<protein>
    <submittedName>
        <fullName evidence="2">HdeD family acid-resistance protein</fullName>
    </submittedName>
</protein>
<accession>A0A4Y6V760</accession>
<evidence type="ECO:0000313" key="3">
    <source>
        <dbReference type="Proteomes" id="UP000317214"/>
    </source>
</evidence>
<keyword evidence="3" id="KW-1185">Reference proteome</keyword>
<feature type="transmembrane region" description="Helical" evidence="1">
    <location>
        <begin position="44"/>
        <end position="61"/>
    </location>
</feature>
<reference evidence="2 3" key="1">
    <citation type="submission" date="2018-09" db="EMBL/GenBank/DDBJ databases">
        <title>The complete genome sequence of Neokomagataea tanensis NBRC 106556(T).</title>
        <authorList>
            <person name="Chua K.-O."/>
            <person name="See-Too W.-S."/>
            <person name="Hong K.-W."/>
            <person name="Yin W.-F."/>
            <person name="Chan K.-G."/>
        </authorList>
    </citation>
    <scope>NUCLEOTIDE SEQUENCE [LARGE SCALE GENOMIC DNA]</scope>
    <source>
        <strain evidence="3">AH13 \ NBRC 106556</strain>
    </source>
</reference>
<dbReference type="EMBL" id="CP032485">
    <property type="protein sequence ID" value="QDH24471.1"/>
    <property type="molecule type" value="Genomic_DNA"/>
</dbReference>
<dbReference type="PANTHER" id="PTHR34989">
    <property type="entry name" value="PROTEIN HDED"/>
    <property type="match status" value="1"/>
</dbReference>
<dbReference type="InterPro" id="IPR052712">
    <property type="entry name" value="Acid_resist_chaperone_HdeD"/>
</dbReference>
<feature type="transmembrane region" description="Helical" evidence="1">
    <location>
        <begin position="73"/>
        <end position="91"/>
    </location>
</feature>
<name>A0A4Y6V760_9PROT</name>
<organism evidence="2 3">
    <name type="scientific">Neokomagataea tanensis</name>
    <dbReference type="NCBI Taxonomy" id="661191"/>
    <lineage>
        <taxon>Bacteria</taxon>
        <taxon>Pseudomonadati</taxon>
        <taxon>Pseudomonadota</taxon>
        <taxon>Alphaproteobacteria</taxon>
        <taxon>Acetobacterales</taxon>
        <taxon>Acetobacteraceae</taxon>
        <taxon>Neokomagataea</taxon>
    </lineage>
</organism>
<sequence length="187" mass="20402">MMLTRYQFLKSGTALHGSFRIGLFLITLSIISAVSTLIDDPANQTLLAMIFLLRGSAQMLFSQRYRLLSYSTYWLSNLSATCYLAGGAALLDEPDSGSPLLTFILLSCLTFSGIARTFWGCTHRHVRSWSIMAISGCFTVLTGFLLYLSLPWPTSWLLGGLLSLELFVAGVAAIILAVTTKPTVECG</sequence>
<feature type="transmembrane region" description="Helical" evidence="1">
    <location>
        <begin position="21"/>
        <end position="38"/>
    </location>
</feature>
<feature type="transmembrane region" description="Helical" evidence="1">
    <location>
        <begin position="131"/>
        <end position="150"/>
    </location>
</feature>
<keyword evidence="1" id="KW-1133">Transmembrane helix</keyword>
<feature type="transmembrane region" description="Helical" evidence="1">
    <location>
        <begin position="156"/>
        <end position="178"/>
    </location>
</feature>
<keyword evidence="1" id="KW-0812">Transmembrane</keyword>
<dbReference type="KEGG" id="ntn:D5366_03565"/>
<gene>
    <name evidence="2" type="ORF">D5366_03565</name>
</gene>